<dbReference type="InterPro" id="IPR014710">
    <property type="entry name" value="RmlC-like_jellyroll"/>
</dbReference>
<name>A0A1T5LMF6_9FIRM</name>
<evidence type="ECO:0000256" key="3">
    <source>
        <dbReference type="ARBA" id="ARBA00023163"/>
    </source>
</evidence>
<evidence type="ECO:0000313" key="6">
    <source>
        <dbReference type="Proteomes" id="UP000190285"/>
    </source>
</evidence>
<reference evidence="5 6" key="1">
    <citation type="submission" date="2017-02" db="EMBL/GenBank/DDBJ databases">
        <authorList>
            <person name="Peterson S.W."/>
        </authorList>
    </citation>
    <scope>NUCLEOTIDE SEQUENCE [LARGE SCALE GENOMIC DNA]</scope>
    <source>
        <strain evidence="5 6">M1</strain>
    </source>
</reference>
<dbReference type="AlphaFoldDB" id="A0A1T5LMF6"/>
<keyword evidence="1" id="KW-0805">Transcription regulation</keyword>
<dbReference type="EMBL" id="FUZT01000007">
    <property type="protein sequence ID" value="SKC77126.1"/>
    <property type="molecule type" value="Genomic_DNA"/>
</dbReference>
<keyword evidence="3" id="KW-0804">Transcription</keyword>
<dbReference type="Proteomes" id="UP000190285">
    <property type="component" value="Unassembled WGS sequence"/>
</dbReference>
<keyword evidence="2 5" id="KW-0238">DNA-binding</keyword>
<dbReference type="SMART" id="SM00342">
    <property type="entry name" value="HTH_ARAC"/>
    <property type="match status" value="1"/>
</dbReference>
<gene>
    <name evidence="5" type="ORF">SAMN02194393_03097</name>
</gene>
<dbReference type="InterPro" id="IPR018060">
    <property type="entry name" value="HTH_AraC"/>
</dbReference>
<evidence type="ECO:0000256" key="1">
    <source>
        <dbReference type="ARBA" id="ARBA00023015"/>
    </source>
</evidence>
<dbReference type="SUPFAM" id="SSF46689">
    <property type="entry name" value="Homeodomain-like"/>
    <property type="match status" value="2"/>
</dbReference>
<sequence length="281" mass="32234">MNSNNTNDTTKIYTHNSAPFAKENLFYVELAGEYFGVSDYKIERDYYNSLLIMFIEEGELTVIIDGETFLVGKDDFGFIDCRTPHCYYSKEPISFKWIHIQGNSVFAYSELLSKRFESPVIVNASSIILQEFEILMGLLRGENVLKHSLSATIHRLLATMAESTSVQTKSTEYALSVAEAYLRQNYNKQISITDVADKVDMSIYYFTRQFHKQYGISPYEYLIMQRICNAKKLLLNTNMSTKQISEECGYNHPSTFITAFKSRIGTTPSQFRTNVIKNIGL</sequence>
<protein>
    <submittedName>
        <fullName evidence="5">AraC-type DNA-binding protein</fullName>
    </submittedName>
</protein>
<dbReference type="SUPFAM" id="SSF51215">
    <property type="entry name" value="Regulatory protein AraC"/>
    <property type="match status" value="1"/>
</dbReference>
<dbReference type="PROSITE" id="PS01124">
    <property type="entry name" value="HTH_ARAC_FAMILY_2"/>
    <property type="match status" value="1"/>
</dbReference>
<dbReference type="Pfam" id="PF12833">
    <property type="entry name" value="HTH_18"/>
    <property type="match status" value="1"/>
</dbReference>
<organism evidence="5 6">
    <name type="scientific">Maledivibacter halophilus</name>
    <dbReference type="NCBI Taxonomy" id="36842"/>
    <lineage>
        <taxon>Bacteria</taxon>
        <taxon>Bacillati</taxon>
        <taxon>Bacillota</taxon>
        <taxon>Clostridia</taxon>
        <taxon>Peptostreptococcales</taxon>
        <taxon>Caminicellaceae</taxon>
        <taxon>Maledivibacter</taxon>
    </lineage>
</organism>
<dbReference type="GO" id="GO:0043565">
    <property type="term" value="F:sequence-specific DNA binding"/>
    <property type="evidence" value="ECO:0007669"/>
    <property type="project" value="InterPro"/>
</dbReference>
<evidence type="ECO:0000259" key="4">
    <source>
        <dbReference type="PROSITE" id="PS01124"/>
    </source>
</evidence>
<dbReference type="PANTHER" id="PTHR43280:SF2">
    <property type="entry name" value="HTH-TYPE TRANSCRIPTIONAL REGULATOR EXSA"/>
    <property type="match status" value="1"/>
</dbReference>
<accession>A0A1T5LMF6</accession>
<dbReference type="InterPro" id="IPR037923">
    <property type="entry name" value="HTH-like"/>
</dbReference>
<dbReference type="Pfam" id="PF02311">
    <property type="entry name" value="AraC_binding"/>
    <property type="match status" value="1"/>
</dbReference>
<dbReference type="PANTHER" id="PTHR43280">
    <property type="entry name" value="ARAC-FAMILY TRANSCRIPTIONAL REGULATOR"/>
    <property type="match status" value="1"/>
</dbReference>
<evidence type="ECO:0000256" key="2">
    <source>
        <dbReference type="ARBA" id="ARBA00023125"/>
    </source>
</evidence>
<dbReference type="RefSeq" id="WP_079492799.1">
    <property type="nucleotide sequence ID" value="NZ_FUZT01000007.1"/>
</dbReference>
<dbReference type="STRING" id="36842.SAMN02194393_03097"/>
<dbReference type="InterPro" id="IPR020449">
    <property type="entry name" value="Tscrpt_reg_AraC-type_HTH"/>
</dbReference>
<dbReference type="Gene3D" id="1.10.10.60">
    <property type="entry name" value="Homeodomain-like"/>
    <property type="match status" value="2"/>
</dbReference>
<keyword evidence="6" id="KW-1185">Reference proteome</keyword>
<feature type="domain" description="HTH araC/xylS-type" evidence="4">
    <location>
        <begin position="176"/>
        <end position="274"/>
    </location>
</feature>
<dbReference type="GO" id="GO:0003700">
    <property type="term" value="F:DNA-binding transcription factor activity"/>
    <property type="evidence" value="ECO:0007669"/>
    <property type="project" value="InterPro"/>
</dbReference>
<evidence type="ECO:0000313" key="5">
    <source>
        <dbReference type="EMBL" id="SKC77126.1"/>
    </source>
</evidence>
<dbReference type="OrthoDB" id="183331at2"/>
<dbReference type="PRINTS" id="PR00032">
    <property type="entry name" value="HTHARAC"/>
</dbReference>
<dbReference type="Gene3D" id="2.60.120.10">
    <property type="entry name" value="Jelly Rolls"/>
    <property type="match status" value="1"/>
</dbReference>
<proteinExistence type="predicted"/>
<dbReference type="InterPro" id="IPR003313">
    <property type="entry name" value="AraC-bd"/>
</dbReference>
<dbReference type="InterPro" id="IPR009057">
    <property type="entry name" value="Homeodomain-like_sf"/>
</dbReference>